<evidence type="ECO:0000256" key="7">
    <source>
        <dbReference type="PIRNR" id="PIRNR016398"/>
    </source>
</evidence>
<dbReference type="OrthoDB" id="3907302at2759"/>
<dbReference type="InterPro" id="IPR003166">
    <property type="entry name" value="TFIIE_bsu_DNA-bd"/>
</dbReference>
<comment type="subcellular location">
    <subcellularLocation>
        <location evidence="1 7">Nucleus</location>
    </subcellularLocation>
</comment>
<reference evidence="10" key="1">
    <citation type="submission" date="2022-07" db="EMBL/GenBank/DDBJ databases">
        <title>Phylogenomic reconstructions and comparative analyses of Kickxellomycotina fungi.</title>
        <authorList>
            <person name="Reynolds N.K."/>
            <person name="Stajich J.E."/>
            <person name="Barry K."/>
            <person name="Grigoriev I.V."/>
            <person name="Crous P."/>
            <person name="Smith M.E."/>
        </authorList>
    </citation>
    <scope>NUCLEOTIDE SEQUENCE</scope>
    <source>
        <strain evidence="10">NBRC 32514</strain>
    </source>
</reference>
<dbReference type="Pfam" id="PF02186">
    <property type="entry name" value="TFIIE_beta"/>
    <property type="match status" value="1"/>
</dbReference>
<dbReference type="GO" id="GO:0005673">
    <property type="term" value="C:transcription factor TFIIE complex"/>
    <property type="evidence" value="ECO:0007669"/>
    <property type="project" value="UniProtKB-UniRule"/>
</dbReference>
<feature type="compositionally biased region" description="Polar residues" evidence="8">
    <location>
        <begin position="17"/>
        <end position="34"/>
    </location>
</feature>
<keyword evidence="5 7" id="KW-0539">Nucleus</keyword>
<keyword evidence="11" id="KW-1185">Reference proteome</keyword>
<feature type="region of interest" description="Disordered" evidence="8">
    <location>
        <begin position="16"/>
        <end position="58"/>
    </location>
</feature>
<dbReference type="PROSITE" id="PS51351">
    <property type="entry name" value="TFIIE_BETA_C"/>
    <property type="match status" value="1"/>
</dbReference>
<feature type="region of interest" description="Disordered" evidence="8">
    <location>
        <begin position="213"/>
        <end position="250"/>
    </location>
</feature>
<dbReference type="AlphaFoldDB" id="A0A9W7Y2K6"/>
<accession>A0A9W7Y2K6</accession>
<comment type="function">
    <text evidence="6 7">Recruits TFIIH to the initiation complex and stimulates the RNA polymerase II C-terminal domain kinase and DNA-dependent ATPase activities of TFIIH. Both TFIIH and TFIIE are required for promoter clearance by RNA polymerase.</text>
</comment>
<dbReference type="GO" id="GO:0001097">
    <property type="term" value="F:TFIIH-class transcription factor complex binding"/>
    <property type="evidence" value="ECO:0007669"/>
    <property type="project" value="TreeGrafter"/>
</dbReference>
<evidence type="ECO:0000256" key="4">
    <source>
        <dbReference type="ARBA" id="ARBA00023163"/>
    </source>
</evidence>
<name>A0A9W7Y2K6_9FUNG</name>
<keyword evidence="2 7" id="KW-0805">Transcription regulation</keyword>
<protein>
    <recommendedName>
        <fullName evidence="7">Transcription initiation factor IIE subunit beta</fullName>
    </recommendedName>
</protein>
<dbReference type="Proteomes" id="UP001149813">
    <property type="component" value="Unassembled WGS sequence"/>
</dbReference>
<feature type="domain" description="TFIIE beta" evidence="9">
    <location>
        <begin position="50"/>
        <end position="126"/>
    </location>
</feature>
<dbReference type="InterPro" id="IPR016656">
    <property type="entry name" value="TFIIE-bsu"/>
</dbReference>
<evidence type="ECO:0000313" key="10">
    <source>
        <dbReference type="EMBL" id="KAJ1725744.1"/>
    </source>
</evidence>
<evidence type="ECO:0000259" key="9">
    <source>
        <dbReference type="PROSITE" id="PS51351"/>
    </source>
</evidence>
<evidence type="ECO:0000256" key="3">
    <source>
        <dbReference type="ARBA" id="ARBA00023125"/>
    </source>
</evidence>
<dbReference type="GO" id="GO:0006367">
    <property type="term" value="P:transcription initiation at RNA polymerase II promoter"/>
    <property type="evidence" value="ECO:0007669"/>
    <property type="project" value="UniProtKB-UniRule"/>
</dbReference>
<evidence type="ECO:0000256" key="1">
    <source>
        <dbReference type="ARBA" id="ARBA00004123"/>
    </source>
</evidence>
<comment type="subunit">
    <text evidence="7">Tetramer of two alpha and two beta chains.</text>
</comment>
<comment type="caution">
    <text evidence="10">The sequence shown here is derived from an EMBL/GenBank/DDBJ whole genome shotgun (WGS) entry which is preliminary data.</text>
</comment>
<evidence type="ECO:0000256" key="8">
    <source>
        <dbReference type="SAM" id="MobiDB-lite"/>
    </source>
</evidence>
<dbReference type="Pfam" id="PF18121">
    <property type="entry name" value="TFA2_Winged_2"/>
    <property type="match status" value="1"/>
</dbReference>
<evidence type="ECO:0000256" key="5">
    <source>
        <dbReference type="ARBA" id="ARBA00023242"/>
    </source>
</evidence>
<dbReference type="PANTHER" id="PTHR12716:SF8">
    <property type="entry name" value="TRANSCRIPTION INITIATION FACTOR IIE SUBUNIT BETA"/>
    <property type="match status" value="1"/>
</dbReference>
<proteinExistence type="inferred from homology"/>
<dbReference type="EMBL" id="JANBOJ010000001">
    <property type="protein sequence ID" value="KAJ1725744.1"/>
    <property type="molecule type" value="Genomic_DNA"/>
</dbReference>
<dbReference type="InterPro" id="IPR040501">
    <property type="entry name" value="TFA2_Winged_2"/>
</dbReference>
<evidence type="ECO:0000313" key="11">
    <source>
        <dbReference type="Proteomes" id="UP001149813"/>
    </source>
</evidence>
<dbReference type="PIRSF" id="PIRSF016398">
    <property type="entry name" value="TFIIE-beta"/>
    <property type="match status" value="1"/>
</dbReference>
<evidence type="ECO:0000256" key="6">
    <source>
        <dbReference type="ARBA" id="ARBA00025581"/>
    </source>
</evidence>
<gene>
    <name evidence="10" type="primary">tfa2</name>
    <name evidence="10" type="ORF">LPJ53_000005</name>
</gene>
<evidence type="ECO:0000256" key="2">
    <source>
        <dbReference type="ARBA" id="ARBA00023015"/>
    </source>
</evidence>
<organism evidence="10 11">
    <name type="scientific">Coemansia erecta</name>
    <dbReference type="NCBI Taxonomy" id="147472"/>
    <lineage>
        <taxon>Eukaryota</taxon>
        <taxon>Fungi</taxon>
        <taxon>Fungi incertae sedis</taxon>
        <taxon>Zoopagomycota</taxon>
        <taxon>Kickxellomycotina</taxon>
        <taxon>Kickxellomycetes</taxon>
        <taxon>Kickxellales</taxon>
        <taxon>Kickxellaceae</taxon>
        <taxon>Coemansia</taxon>
    </lineage>
</organism>
<sequence>MSDHLASHNDFKRRLVEQSNYTQRRAHTVSTQLSAYRERQPAGSGGADTNRPSVNLSNDSGVLTRVHQIIDFLKKSQRPCSVDEIKLHVSEFADEGPEFHHLSNNAKVTYSQRDNTFAYKPEFNIRTADELIEYLRTIPDGGGLEVKKLSDSYLAEYTKVVADLRQRNLILATTDKKDNRAKYIFYNHMVVAEAADEDTKISWRMMTIPDEPDLGREMEKAGLPRTKAERTELGEQKEVKKTKKSSRQTKLTNTHLADLIDLTKDYVPDSK</sequence>
<dbReference type="PANTHER" id="PTHR12716">
    <property type="entry name" value="TRANSCRIPTION INITIATION FACTOR IIE, BETA SUBUNIT"/>
    <property type="match status" value="1"/>
</dbReference>
<comment type="similarity">
    <text evidence="7">Belongs to the TFIIE beta subunit family.</text>
</comment>
<keyword evidence="4 7" id="KW-0804">Transcription</keyword>
<feature type="compositionally biased region" description="Basic and acidic residues" evidence="8">
    <location>
        <begin position="213"/>
        <end position="239"/>
    </location>
</feature>
<keyword evidence="3 7" id="KW-0238">DNA-binding</keyword>
<dbReference type="GO" id="GO:0003677">
    <property type="term" value="F:DNA binding"/>
    <property type="evidence" value="ECO:0007669"/>
    <property type="project" value="UniProtKB-UniRule"/>
</dbReference>